<name>A0A090J4R8_9BACI</name>
<accession>A0A090J4R8</accession>
<dbReference type="RefSeq" id="WP_051989174.1">
    <property type="nucleotide sequence ID" value="NZ_CCRF01000090.1"/>
</dbReference>
<reference evidence="1 2" key="1">
    <citation type="submission" date="2014-07" db="EMBL/GenBank/DDBJ databases">
        <authorList>
            <person name="Wibberg Daniel"/>
        </authorList>
    </citation>
    <scope>NUCLEOTIDE SEQUENCE [LARGE SCALE GENOMIC DNA]</scope>
</reference>
<evidence type="ECO:0000313" key="1">
    <source>
        <dbReference type="EMBL" id="CEE02875.1"/>
    </source>
</evidence>
<dbReference type="Pfam" id="PF20126">
    <property type="entry name" value="TumE"/>
    <property type="match status" value="1"/>
</dbReference>
<sequence length="97" mass="11796">MIDGSYLRIREFLTKNQQIDRYYYDWFAVDGKILLKFHSESHDKDARYQTKTEPFHIHIPDVLSLSTLTRISNYNLRELYGILEFIRLHLTLVQLYR</sequence>
<gene>
    <name evidence="1" type="ORF">BT1A1_3089</name>
</gene>
<dbReference type="InterPro" id="IPR045397">
    <property type="entry name" value="TumE-like"/>
</dbReference>
<organism evidence="1 2">
    <name type="scientific">Caldibacillus thermoamylovorans</name>
    <dbReference type="NCBI Taxonomy" id="35841"/>
    <lineage>
        <taxon>Bacteria</taxon>
        <taxon>Bacillati</taxon>
        <taxon>Bacillota</taxon>
        <taxon>Bacilli</taxon>
        <taxon>Bacillales</taxon>
        <taxon>Bacillaceae</taxon>
        <taxon>Caldibacillus</taxon>
    </lineage>
</organism>
<dbReference type="EMBL" id="CCRF01000090">
    <property type="protein sequence ID" value="CEE02875.1"/>
    <property type="molecule type" value="Genomic_DNA"/>
</dbReference>
<protein>
    <submittedName>
        <fullName evidence="1">Uncharacterized protein</fullName>
    </submittedName>
</protein>
<dbReference type="AlphaFoldDB" id="A0A090J4R8"/>
<evidence type="ECO:0000313" key="2">
    <source>
        <dbReference type="Proteomes" id="UP000040576"/>
    </source>
</evidence>
<proteinExistence type="predicted"/>
<dbReference type="Proteomes" id="UP000040576">
    <property type="component" value="Unassembled WGS sequence"/>
</dbReference>
<keyword evidence="2" id="KW-1185">Reference proteome</keyword>